<dbReference type="EMBL" id="CP155447">
    <property type="protein sequence ID" value="XBH08258.1"/>
    <property type="molecule type" value="Genomic_DNA"/>
</dbReference>
<dbReference type="RefSeq" id="WP_406701090.1">
    <property type="nucleotide sequence ID" value="NZ_CP155447.1"/>
</dbReference>
<organism evidence="2">
    <name type="scientific">Singulisphaera sp. Ch08</name>
    <dbReference type="NCBI Taxonomy" id="3120278"/>
    <lineage>
        <taxon>Bacteria</taxon>
        <taxon>Pseudomonadati</taxon>
        <taxon>Planctomycetota</taxon>
        <taxon>Planctomycetia</taxon>
        <taxon>Isosphaerales</taxon>
        <taxon>Isosphaeraceae</taxon>
        <taxon>Singulisphaera</taxon>
    </lineage>
</organism>
<name>A0AAU7CRZ3_9BACT</name>
<accession>A0AAU7CRZ3</accession>
<dbReference type="NCBIfam" id="TIGR02532">
    <property type="entry name" value="IV_pilin_GFxxxE"/>
    <property type="match status" value="1"/>
</dbReference>
<dbReference type="Pfam" id="PF07963">
    <property type="entry name" value="N_methyl"/>
    <property type="match status" value="1"/>
</dbReference>
<keyword evidence="1" id="KW-0472">Membrane</keyword>
<proteinExistence type="predicted"/>
<keyword evidence="1" id="KW-0812">Transmembrane</keyword>
<evidence type="ECO:0000313" key="2">
    <source>
        <dbReference type="EMBL" id="XBH08258.1"/>
    </source>
</evidence>
<dbReference type="PROSITE" id="PS00409">
    <property type="entry name" value="PROKAR_NTER_METHYL"/>
    <property type="match status" value="1"/>
</dbReference>
<keyword evidence="1" id="KW-1133">Transmembrane helix</keyword>
<sequence>MRVQKRQHPRSGFTLVEILVVVAIVLLASMIALPTIVTNLNGRQVTDAARIFSGSLVGARDSAIRYNQPRGIRLLPDPTMTIPAPGQPGAGTIQLCYNRMIPIEPAGDYSQGKVTIGPHYFPGGNPPNFPPAYPLPRATAARYPYPDSSPVQQSLTTHVLMIEEAPFRDGYVLGTGQPNSPTNWYWNIRIGDKIKINGTGRAYTIVGPCTINPWATGANQGNPELFVNVGAPGVRSPLVRTYYDYDVTATPPLTMASQLNPEFLFVVNGEDDDLDGYVDEGWDGVNNNPIPAAPHTPLTTDNDDTDEFFEWEKEKWVGALTADALVDNPGGTPTESPTPTWALTNFQKGTQDVSYIIERRPVPSPGAREVVLPAGMVIDATAWNTTRERSRIPIQYGSLYCDVLVNPTGLYIPTTQYSTPTSADALPFLHFWITDRNDVHPRGSVWGISTTGAPNLNPSSTLAKLYYELPMSSDTPGYPPTANPTAPILKNDRRLVTMFAQNGLVVTNTIETIPAPNTTLPGEGFNIGNVNNPFLKAQQGLRETR</sequence>
<dbReference type="InterPro" id="IPR045584">
    <property type="entry name" value="Pilin-like"/>
</dbReference>
<feature type="transmembrane region" description="Helical" evidence="1">
    <location>
        <begin position="12"/>
        <end position="33"/>
    </location>
</feature>
<reference evidence="2" key="1">
    <citation type="submission" date="2024-05" db="EMBL/GenBank/DDBJ databases">
        <title>Planctomycetes of the genus Singulisphaera possess chitinolytic capabilities.</title>
        <authorList>
            <person name="Ivanova A."/>
        </authorList>
    </citation>
    <scope>NUCLEOTIDE SEQUENCE</scope>
    <source>
        <strain evidence="2">Ch08T</strain>
    </source>
</reference>
<gene>
    <name evidence="2" type="ORF">V5E97_20105</name>
</gene>
<protein>
    <submittedName>
        <fullName evidence="2">Prepilin-type N-terminal cleavage/methylation domain-containing protein</fullName>
    </submittedName>
</protein>
<dbReference type="AlphaFoldDB" id="A0AAU7CRZ3"/>
<dbReference type="InterPro" id="IPR012902">
    <property type="entry name" value="N_methyl_site"/>
</dbReference>
<dbReference type="SUPFAM" id="SSF54523">
    <property type="entry name" value="Pili subunits"/>
    <property type="match status" value="1"/>
</dbReference>
<evidence type="ECO:0000256" key="1">
    <source>
        <dbReference type="SAM" id="Phobius"/>
    </source>
</evidence>